<keyword evidence="1" id="KW-0175">Coiled coil</keyword>
<keyword evidence="2" id="KW-0812">Transmembrane</keyword>
<protein>
    <submittedName>
        <fullName evidence="3">Uncharacterized protein</fullName>
    </submittedName>
</protein>
<evidence type="ECO:0000256" key="2">
    <source>
        <dbReference type="SAM" id="Phobius"/>
    </source>
</evidence>
<organism evidence="3">
    <name type="scientific">viral metagenome</name>
    <dbReference type="NCBI Taxonomy" id="1070528"/>
    <lineage>
        <taxon>unclassified sequences</taxon>
        <taxon>metagenomes</taxon>
        <taxon>organismal metagenomes</taxon>
    </lineage>
</organism>
<evidence type="ECO:0000313" key="3">
    <source>
        <dbReference type="EMBL" id="QHT25450.1"/>
    </source>
</evidence>
<dbReference type="EMBL" id="MN739767">
    <property type="protein sequence ID" value="QHT25450.1"/>
    <property type="molecule type" value="Genomic_DNA"/>
</dbReference>
<dbReference type="AlphaFoldDB" id="A0A6C0EA23"/>
<name>A0A6C0EA23_9ZZZZ</name>
<evidence type="ECO:0000256" key="1">
    <source>
        <dbReference type="SAM" id="Coils"/>
    </source>
</evidence>
<keyword evidence="2" id="KW-0472">Membrane</keyword>
<sequence length="331" mass="37823">MKTKQKIIFWLSIVLILLIFLAYFFIRYNKQIETLSSLSELKTKQKELEEQLKKLNQRKQQLQNDINELSNSISKLQQSMNFRSLGQNTIQIKNMNQSLIDKQNEIKSIDTNIDKTSKEIEILKRIIAEPFEIIINDKTNYPADFIKPKKDSFIMNSIMSGMPDVVSNPTKLDVGNTETVTIANDSKTNTILVVSPANDSSFPTLFTIDIKYSGDKTIWGLSTADKNSNFMPNYQYNNEIIESKDFSSKFLYNNSTYEIGNKNIKMANVNLGNKIMCITTTGEVLDRNNNTYAKVEMSFKGMKIEFLNENETISGIIIVLSPKIATIQLPE</sequence>
<keyword evidence="2" id="KW-1133">Transmembrane helix</keyword>
<proteinExistence type="predicted"/>
<feature type="transmembrane region" description="Helical" evidence="2">
    <location>
        <begin position="7"/>
        <end position="26"/>
    </location>
</feature>
<feature type="coiled-coil region" evidence="1">
    <location>
        <begin position="38"/>
        <end position="79"/>
    </location>
</feature>
<reference evidence="3" key="1">
    <citation type="journal article" date="2020" name="Nature">
        <title>Giant virus diversity and host interactions through global metagenomics.</title>
        <authorList>
            <person name="Schulz F."/>
            <person name="Roux S."/>
            <person name="Paez-Espino D."/>
            <person name="Jungbluth S."/>
            <person name="Walsh D.A."/>
            <person name="Denef V.J."/>
            <person name="McMahon K.D."/>
            <person name="Konstantinidis K.T."/>
            <person name="Eloe-Fadrosh E.A."/>
            <person name="Kyrpides N.C."/>
            <person name="Woyke T."/>
        </authorList>
    </citation>
    <scope>NUCLEOTIDE SEQUENCE</scope>
    <source>
        <strain evidence="3">GVMAG-M-3300023179-152</strain>
    </source>
</reference>
<accession>A0A6C0EA23</accession>